<dbReference type="Proteomes" id="UP001218638">
    <property type="component" value="Chromosome"/>
</dbReference>
<keyword evidence="2" id="KW-0520">NAD</keyword>
<protein>
    <submittedName>
        <fullName evidence="4">D-2-hydroxyacid dehydrogenase</fullName>
    </submittedName>
</protein>
<evidence type="ECO:0000313" key="4">
    <source>
        <dbReference type="EMBL" id="WED63705.1"/>
    </source>
</evidence>
<dbReference type="AlphaFoldDB" id="A0AAE9ZR61"/>
<name>A0AAE9ZR61_9BACT</name>
<dbReference type="PANTHER" id="PTHR43333">
    <property type="entry name" value="2-HACID_DH_C DOMAIN-CONTAINING PROTEIN"/>
    <property type="match status" value="1"/>
</dbReference>
<reference evidence="4" key="1">
    <citation type="submission" date="2023-03" db="EMBL/GenBank/DDBJ databases">
        <title>Lomoglobus Profundus gen. nov., sp. nov., a novel member of the phylum Verrucomicrobia, isolated from deep-marine sediment of South China Sea.</title>
        <authorList>
            <person name="Ahmad T."/>
            <person name="Ishaq S.E."/>
            <person name="Wang F."/>
        </authorList>
    </citation>
    <scope>NUCLEOTIDE SEQUENCE</scope>
    <source>
        <strain evidence="4">LMO-M01</strain>
    </source>
</reference>
<sequence length="332" mass="36419">MKIHFNMAFALTPDQRTALQQIAPGCEIVHTSEPNPDLLDGHDVDVLVTEPVPRDLAQWPALRWVQLLSAGSNHLQGHPIWGTDIAVTNASGTHGVPIAQYITATWLMMMHRMPELLAFKPSRIWPDRAALSGRVVRDLTVGIIGYGGIGRESARQLHALGMRVLCLKRNPEDRIHHGNNPFPGTGDPTGKIPAAWYAPEQLTEFLPQCDLVVVTVPSTPQTAGFLGADELQQMKKGAHLILISRGGIVDEAALAASLHAGHLGGAAVDCFVREPLQSDHPFFDVPHLIMTPHMSGVFSDYWPVLFKLLEQNLPLFLSDQPLLNEVSRTHGY</sequence>
<dbReference type="CDD" id="cd05300">
    <property type="entry name" value="2-Hacid_dh_1"/>
    <property type="match status" value="1"/>
</dbReference>
<dbReference type="InterPro" id="IPR036291">
    <property type="entry name" value="NAD(P)-bd_dom_sf"/>
</dbReference>
<dbReference type="GO" id="GO:0016491">
    <property type="term" value="F:oxidoreductase activity"/>
    <property type="evidence" value="ECO:0007669"/>
    <property type="project" value="UniProtKB-KW"/>
</dbReference>
<evidence type="ECO:0000256" key="2">
    <source>
        <dbReference type="ARBA" id="ARBA00023027"/>
    </source>
</evidence>
<dbReference type="GO" id="GO:0051287">
    <property type="term" value="F:NAD binding"/>
    <property type="evidence" value="ECO:0007669"/>
    <property type="project" value="InterPro"/>
</dbReference>
<evidence type="ECO:0000259" key="3">
    <source>
        <dbReference type="Pfam" id="PF02826"/>
    </source>
</evidence>
<keyword evidence="5" id="KW-1185">Reference proteome</keyword>
<dbReference type="PANTHER" id="PTHR43333:SF1">
    <property type="entry name" value="D-ISOMER SPECIFIC 2-HYDROXYACID DEHYDROGENASE NAD-BINDING DOMAIN-CONTAINING PROTEIN"/>
    <property type="match status" value="1"/>
</dbReference>
<evidence type="ECO:0000313" key="5">
    <source>
        <dbReference type="Proteomes" id="UP001218638"/>
    </source>
</evidence>
<accession>A0AAE9ZR61</accession>
<dbReference type="KEGG" id="slom:PXH66_15320"/>
<keyword evidence="1" id="KW-0560">Oxidoreductase</keyword>
<dbReference type="Pfam" id="PF02826">
    <property type="entry name" value="2-Hacid_dh_C"/>
    <property type="match status" value="1"/>
</dbReference>
<dbReference type="SUPFAM" id="SSF52283">
    <property type="entry name" value="Formate/glycerate dehydrogenase catalytic domain-like"/>
    <property type="match status" value="1"/>
</dbReference>
<feature type="domain" description="D-isomer specific 2-hydroxyacid dehydrogenase NAD-binding" evidence="3">
    <location>
        <begin position="106"/>
        <end position="295"/>
    </location>
</feature>
<organism evidence="4 5">
    <name type="scientific">Synoicihabitans lomoniglobus</name>
    <dbReference type="NCBI Taxonomy" id="2909285"/>
    <lineage>
        <taxon>Bacteria</taxon>
        <taxon>Pseudomonadati</taxon>
        <taxon>Verrucomicrobiota</taxon>
        <taxon>Opitutia</taxon>
        <taxon>Opitutales</taxon>
        <taxon>Opitutaceae</taxon>
        <taxon>Synoicihabitans</taxon>
    </lineage>
</organism>
<evidence type="ECO:0000256" key="1">
    <source>
        <dbReference type="ARBA" id="ARBA00023002"/>
    </source>
</evidence>
<proteinExistence type="predicted"/>
<dbReference type="SUPFAM" id="SSF51735">
    <property type="entry name" value="NAD(P)-binding Rossmann-fold domains"/>
    <property type="match status" value="1"/>
</dbReference>
<dbReference type="RefSeq" id="WP_330929912.1">
    <property type="nucleotide sequence ID" value="NZ_CP119075.1"/>
</dbReference>
<dbReference type="Gene3D" id="3.40.50.720">
    <property type="entry name" value="NAD(P)-binding Rossmann-like Domain"/>
    <property type="match status" value="2"/>
</dbReference>
<gene>
    <name evidence="4" type="ORF">PXH66_15320</name>
</gene>
<dbReference type="EMBL" id="CP119075">
    <property type="protein sequence ID" value="WED63705.1"/>
    <property type="molecule type" value="Genomic_DNA"/>
</dbReference>
<dbReference type="InterPro" id="IPR006140">
    <property type="entry name" value="D-isomer_DH_NAD-bd"/>
</dbReference>